<sequence length="90" mass="10230">MEILNESKLRLIFSIIICLSFGLISFLSCIIAETKRHKKKDLKMDGKLCYLPANHAFGFGIAALICLFIAQIIGSSIVFRNSLLRREEKR</sequence>
<dbReference type="KEGG" id="qsa:O6P43_025020"/>
<feature type="transmembrane region" description="Helical" evidence="1">
    <location>
        <begin position="12"/>
        <end position="32"/>
    </location>
</feature>
<protein>
    <submittedName>
        <fullName evidence="2">Chitin synthase, putative (DUF1218)</fullName>
    </submittedName>
</protein>
<comment type="caution">
    <text evidence="2">The sequence shown here is derived from an EMBL/GenBank/DDBJ whole genome shotgun (WGS) entry which is preliminary data.</text>
</comment>
<proteinExistence type="predicted"/>
<keyword evidence="1" id="KW-0812">Transmembrane</keyword>
<dbReference type="PANTHER" id="PTHR31769">
    <property type="entry name" value="OS07G0462200 PROTEIN-RELATED"/>
    <property type="match status" value="1"/>
</dbReference>
<dbReference type="AlphaFoldDB" id="A0AAD7L9M0"/>
<dbReference type="Proteomes" id="UP001163823">
    <property type="component" value="Chromosome 10"/>
</dbReference>
<evidence type="ECO:0000313" key="3">
    <source>
        <dbReference type="Proteomes" id="UP001163823"/>
    </source>
</evidence>
<reference evidence="2" key="1">
    <citation type="journal article" date="2023" name="Science">
        <title>Elucidation of the pathway for biosynthesis of saponin adjuvants from the soapbark tree.</title>
        <authorList>
            <person name="Reed J."/>
            <person name="Orme A."/>
            <person name="El-Demerdash A."/>
            <person name="Owen C."/>
            <person name="Martin L.B.B."/>
            <person name="Misra R.C."/>
            <person name="Kikuchi S."/>
            <person name="Rejzek M."/>
            <person name="Martin A.C."/>
            <person name="Harkess A."/>
            <person name="Leebens-Mack J."/>
            <person name="Louveau T."/>
            <person name="Stephenson M.J."/>
            <person name="Osbourn A."/>
        </authorList>
    </citation>
    <scope>NUCLEOTIDE SEQUENCE</scope>
    <source>
        <strain evidence="2">S10</strain>
    </source>
</reference>
<keyword evidence="1" id="KW-1133">Transmembrane helix</keyword>
<accession>A0AAD7L9M0</accession>
<feature type="transmembrane region" description="Helical" evidence="1">
    <location>
        <begin position="53"/>
        <end position="79"/>
    </location>
</feature>
<gene>
    <name evidence="2" type="ORF">O6P43_025020</name>
</gene>
<keyword evidence="1" id="KW-0472">Membrane</keyword>
<evidence type="ECO:0000313" key="2">
    <source>
        <dbReference type="EMBL" id="KAJ7953296.1"/>
    </source>
</evidence>
<keyword evidence="3" id="KW-1185">Reference proteome</keyword>
<dbReference type="EMBL" id="JARAOO010000010">
    <property type="protein sequence ID" value="KAJ7953296.1"/>
    <property type="molecule type" value="Genomic_DNA"/>
</dbReference>
<organism evidence="2 3">
    <name type="scientific">Quillaja saponaria</name>
    <name type="common">Soap bark tree</name>
    <dbReference type="NCBI Taxonomy" id="32244"/>
    <lineage>
        <taxon>Eukaryota</taxon>
        <taxon>Viridiplantae</taxon>
        <taxon>Streptophyta</taxon>
        <taxon>Embryophyta</taxon>
        <taxon>Tracheophyta</taxon>
        <taxon>Spermatophyta</taxon>
        <taxon>Magnoliopsida</taxon>
        <taxon>eudicotyledons</taxon>
        <taxon>Gunneridae</taxon>
        <taxon>Pentapetalae</taxon>
        <taxon>rosids</taxon>
        <taxon>fabids</taxon>
        <taxon>Fabales</taxon>
        <taxon>Quillajaceae</taxon>
        <taxon>Quillaja</taxon>
    </lineage>
</organism>
<evidence type="ECO:0000256" key="1">
    <source>
        <dbReference type="SAM" id="Phobius"/>
    </source>
</evidence>
<dbReference type="InterPro" id="IPR052222">
    <property type="entry name" value="DESIGUAL"/>
</dbReference>
<name>A0AAD7L9M0_QUISA</name>